<comment type="caution">
    <text evidence="8">The sequence shown here is derived from an EMBL/GenBank/DDBJ whole genome shotgun (WGS) entry which is preliminary data.</text>
</comment>
<evidence type="ECO:0000313" key="9">
    <source>
        <dbReference type="Proteomes" id="UP000317650"/>
    </source>
</evidence>
<dbReference type="PANTHER" id="PTHR10556:SF35">
    <property type="entry name" value="3-OXO-5-ALPHA-STEROID 4-DEHYDROGENASE FAMILY PROTEIN"/>
    <property type="match status" value="1"/>
</dbReference>
<sequence length="277" mass="31266">MSIWLNIFYPPPPSAFVAAMSVISLASLAYSGLSEVRGRHLQYSKFWNTGRPSDDARRACISSRAGMLLLYTPALASAAASFGVLAGERSLLLGLALLLHFFKRDFEVCTISSLIDCFRSYVLFIHQYSGNMMLDAAISIFLSYFLSTVCMIYAQYLTQGVPEPMVDLKYVGVVLFLVGIVGNFYHHYLLSKLREKGDKRYKIPKGGLFRLVICPHYLFEIIGFIGVSLISQTVYAFSFATGIVFYLMGRSNATRRWYLSKFQDFPKEVKALIPYIY</sequence>
<evidence type="ECO:0000256" key="5">
    <source>
        <dbReference type="ARBA" id="ARBA00023136"/>
    </source>
</evidence>
<feature type="transmembrane region" description="Helical" evidence="6">
    <location>
        <begin position="136"/>
        <end position="156"/>
    </location>
</feature>
<evidence type="ECO:0000256" key="4">
    <source>
        <dbReference type="ARBA" id="ARBA00022989"/>
    </source>
</evidence>
<dbReference type="GO" id="GO:0006629">
    <property type="term" value="P:lipid metabolic process"/>
    <property type="evidence" value="ECO:0007669"/>
    <property type="project" value="InterPro"/>
</dbReference>
<dbReference type="EMBL" id="PYDT01000003">
    <property type="protein sequence ID" value="THU65331.1"/>
    <property type="molecule type" value="Genomic_DNA"/>
</dbReference>
<evidence type="ECO:0000256" key="3">
    <source>
        <dbReference type="ARBA" id="ARBA00022692"/>
    </source>
</evidence>
<comment type="subcellular location">
    <subcellularLocation>
        <location evidence="1">Membrane</location>
        <topology evidence="1">Multi-pass membrane protein</topology>
    </subcellularLocation>
</comment>
<dbReference type="Gene3D" id="1.20.120.1630">
    <property type="match status" value="1"/>
</dbReference>
<dbReference type="InterPro" id="IPR001104">
    <property type="entry name" value="3-oxo-5_a-steroid_4-DH_C"/>
</dbReference>
<organism evidence="8 9">
    <name type="scientific">Musa balbisiana</name>
    <name type="common">Banana</name>
    <dbReference type="NCBI Taxonomy" id="52838"/>
    <lineage>
        <taxon>Eukaryota</taxon>
        <taxon>Viridiplantae</taxon>
        <taxon>Streptophyta</taxon>
        <taxon>Embryophyta</taxon>
        <taxon>Tracheophyta</taxon>
        <taxon>Spermatophyta</taxon>
        <taxon>Magnoliopsida</taxon>
        <taxon>Liliopsida</taxon>
        <taxon>Zingiberales</taxon>
        <taxon>Musaceae</taxon>
        <taxon>Musa</taxon>
    </lineage>
</organism>
<evidence type="ECO:0000313" key="8">
    <source>
        <dbReference type="EMBL" id="THU65331.1"/>
    </source>
</evidence>
<name>A0A4S8JT61_MUSBA</name>
<feature type="domain" description="3-oxo-5-alpha-steroid 4-dehydrogenase C-terminal" evidence="7">
    <location>
        <begin position="150"/>
        <end position="277"/>
    </location>
</feature>
<gene>
    <name evidence="8" type="ORF">C4D60_Mb05t02530</name>
</gene>
<dbReference type="PANTHER" id="PTHR10556">
    <property type="entry name" value="3-OXO-5-ALPHA-STEROID 4-DEHYDROGENASE"/>
    <property type="match status" value="1"/>
</dbReference>
<evidence type="ECO:0000256" key="1">
    <source>
        <dbReference type="ARBA" id="ARBA00004141"/>
    </source>
</evidence>
<dbReference type="GO" id="GO:0016627">
    <property type="term" value="F:oxidoreductase activity, acting on the CH-CH group of donors"/>
    <property type="evidence" value="ECO:0007669"/>
    <property type="project" value="InterPro"/>
</dbReference>
<keyword evidence="4 6" id="KW-1133">Transmembrane helix</keyword>
<dbReference type="PROSITE" id="PS50244">
    <property type="entry name" value="S5A_REDUCTASE"/>
    <property type="match status" value="1"/>
</dbReference>
<proteinExistence type="inferred from homology"/>
<feature type="transmembrane region" description="Helical" evidence="6">
    <location>
        <begin position="233"/>
        <end position="249"/>
    </location>
</feature>
<dbReference type="FunFam" id="1.20.120.1630:FF:000017">
    <property type="entry name" value="3-oxo-5-alpha-steroid 4-dehydrogenase family protein"/>
    <property type="match status" value="1"/>
</dbReference>
<feature type="transmembrane region" description="Helical" evidence="6">
    <location>
        <begin position="67"/>
        <end position="86"/>
    </location>
</feature>
<dbReference type="InterPro" id="IPR039357">
    <property type="entry name" value="SRD5A/TECR"/>
</dbReference>
<protein>
    <recommendedName>
        <fullName evidence="7">3-oxo-5-alpha-steroid 4-dehydrogenase C-terminal domain-containing protein</fullName>
    </recommendedName>
</protein>
<feature type="transmembrane region" description="Helical" evidence="6">
    <location>
        <begin position="168"/>
        <end position="186"/>
    </location>
</feature>
<reference evidence="8 9" key="1">
    <citation type="journal article" date="2019" name="Nat. Plants">
        <title>Genome sequencing of Musa balbisiana reveals subgenome evolution and function divergence in polyploid bananas.</title>
        <authorList>
            <person name="Yao X."/>
        </authorList>
    </citation>
    <scope>NUCLEOTIDE SEQUENCE [LARGE SCALE GENOMIC DNA]</scope>
    <source>
        <strain evidence="9">cv. DH-PKW</strain>
        <tissue evidence="8">Leaves</tissue>
    </source>
</reference>
<dbReference type="GO" id="GO:0016020">
    <property type="term" value="C:membrane"/>
    <property type="evidence" value="ECO:0007669"/>
    <property type="project" value="UniProtKB-SubCell"/>
</dbReference>
<keyword evidence="3 6" id="KW-0812">Transmembrane</keyword>
<comment type="similarity">
    <text evidence="2">Belongs to the steroid 5-alpha reductase family.</text>
</comment>
<keyword evidence="9" id="KW-1185">Reference proteome</keyword>
<evidence type="ECO:0000256" key="6">
    <source>
        <dbReference type="SAM" id="Phobius"/>
    </source>
</evidence>
<dbReference type="AlphaFoldDB" id="A0A4S8JT61"/>
<accession>A0A4S8JT61</accession>
<dbReference type="STRING" id="52838.A0A4S8JT61"/>
<dbReference type="Proteomes" id="UP000317650">
    <property type="component" value="Chromosome 5"/>
</dbReference>
<evidence type="ECO:0000259" key="7">
    <source>
        <dbReference type="Pfam" id="PF02544"/>
    </source>
</evidence>
<keyword evidence="5 6" id="KW-0472">Membrane</keyword>
<feature type="transmembrane region" description="Helical" evidence="6">
    <location>
        <begin position="15"/>
        <end position="33"/>
    </location>
</feature>
<evidence type="ECO:0000256" key="2">
    <source>
        <dbReference type="ARBA" id="ARBA00007742"/>
    </source>
</evidence>
<dbReference type="Pfam" id="PF02544">
    <property type="entry name" value="Steroid_dh"/>
    <property type="match status" value="1"/>
</dbReference>